<dbReference type="InterPro" id="IPR036388">
    <property type="entry name" value="WH-like_DNA-bd_sf"/>
</dbReference>
<dbReference type="PANTHER" id="PTHR33154">
    <property type="entry name" value="TRANSCRIPTIONAL REGULATOR, ARSR FAMILY"/>
    <property type="match status" value="1"/>
</dbReference>
<dbReference type="AlphaFoldDB" id="A0A1T5IP51"/>
<dbReference type="EMBL" id="FUZP01000001">
    <property type="protein sequence ID" value="SKC40947.1"/>
    <property type="molecule type" value="Genomic_DNA"/>
</dbReference>
<proteinExistence type="predicted"/>
<dbReference type="PROSITE" id="PS50987">
    <property type="entry name" value="HTH_ARSR_2"/>
    <property type="match status" value="1"/>
</dbReference>
<evidence type="ECO:0000256" key="2">
    <source>
        <dbReference type="ARBA" id="ARBA00023125"/>
    </source>
</evidence>
<dbReference type="NCBIfam" id="NF033788">
    <property type="entry name" value="HTH_metalloreg"/>
    <property type="match status" value="1"/>
</dbReference>
<dbReference type="InterPro" id="IPR001845">
    <property type="entry name" value="HTH_ArsR_DNA-bd_dom"/>
</dbReference>
<dbReference type="InterPro" id="IPR051081">
    <property type="entry name" value="HTH_MetalResp_TranReg"/>
</dbReference>
<dbReference type="InterPro" id="IPR011991">
    <property type="entry name" value="ArsR-like_HTH"/>
</dbReference>
<reference evidence="5 6" key="1">
    <citation type="submission" date="2017-02" db="EMBL/GenBank/DDBJ databases">
        <authorList>
            <person name="Peterson S.W."/>
        </authorList>
    </citation>
    <scope>NUCLEOTIDE SEQUENCE [LARGE SCALE GENOMIC DNA]</scope>
    <source>
        <strain evidence="5 6">VKM Ac-2059</strain>
    </source>
</reference>
<sequence length="157" mass="17260">MVLRLWSHYPGWMADIFDVVADATRRDILQVLLERHPADDETAGGTSVSEIVSTLGLSQPTVSKHLKVLREAGLVTVREEGQHRFYRLEYTPLEQIEDWLIPFLSIDFDAAELVSQSSGGPLPDQARAVADTVGKVAADATHAVTSAVQAVTRKLRP</sequence>
<feature type="domain" description="HTH arsR-type" evidence="4">
    <location>
        <begin position="5"/>
        <end position="108"/>
    </location>
</feature>
<dbReference type="Proteomes" id="UP000190857">
    <property type="component" value="Unassembled WGS sequence"/>
</dbReference>
<dbReference type="SMART" id="SM00418">
    <property type="entry name" value="HTH_ARSR"/>
    <property type="match status" value="1"/>
</dbReference>
<dbReference type="GO" id="GO:0003700">
    <property type="term" value="F:DNA-binding transcription factor activity"/>
    <property type="evidence" value="ECO:0007669"/>
    <property type="project" value="InterPro"/>
</dbReference>
<organism evidence="5 6">
    <name type="scientific">Okibacterium fritillariae</name>
    <dbReference type="NCBI Taxonomy" id="123320"/>
    <lineage>
        <taxon>Bacteria</taxon>
        <taxon>Bacillati</taxon>
        <taxon>Actinomycetota</taxon>
        <taxon>Actinomycetes</taxon>
        <taxon>Micrococcales</taxon>
        <taxon>Microbacteriaceae</taxon>
        <taxon>Okibacterium</taxon>
    </lineage>
</organism>
<protein>
    <submittedName>
        <fullName evidence="5">DNA-binding transcriptional regulator, ArsR family</fullName>
    </submittedName>
</protein>
<evidence type="ECO:0000313" key="6">
    <source>
        <dbReference type="Proteomes" id="UP000190857"/>
    </source>
</evidence>
<dbReference type="CDD" id="cd00090">
    <property type="entry name" value="HTH_ARSR"/>
    <property type="match status" value="1"/>
</dbReference>
<dbReference type="GO" id="GO:0003677">
    <property type="term" value="F:DNA binding"/>
    <property type="evidence" value="ECO:0007669"/>
    <property type="project" value="UniProtKB-KW"/>
</dbReference>
<evidence type="ECO:0000313" key="5">
    <source>
        <dbReference type="EMBL" id="SKC40947.1"/>
    </source>
</evidence>
<evidence type="ECO:0000256" key="3">
    <source>
        <dbReference type="ARBA" id="ARBA00023163"/>
    </source>
</evidence>
<dbReference type="STRING" id="123320.SAMN06309945_0684"/>
<dbReference type="Gene3D" id="1.10.10.10">
    <property type="entry name" value="Winged helix-like DNA-binding domain superfamily/Winged helix DNA-binding domain"/>
    <property type="match status" value="1"/>
</dbReference>
<gene>
    <name evidence="5" type="ORF">SAMN06309945_0684</name>
</gene>
<evidence type="ECO:0000259" key="4">
    <source>
        <dbReference type="PROSITE" id="PS50987"/>
    </source>
</evidence>
<dbReference type="SUPFAM" id="SSF46785">
    <property type="entry name" value="Winged helix' DNA-binding domain"/>
    <property type="match status" value="1"/>
</dbReference>
<dbReference type="InterPro" id="IPR036390">
    <property type="entry name" value="WH_DNA-bd_sf"/>
</dbReference>
<keyword evidence="2 5" id="KW-0238">DNA-binding</keyword>
<keyword evidence="3" id="KW-0804">Transcription</keyword>
<evidence type="ECO:0000256" key="1">
    <source>
        <dbReference type="ARBA" id="ARBA00023015"/>
    </source>
</evidence>
<dbReference type="PANTHER" id="PTHR33154:SF33">
    <property type="entry name" value="TRANSCRIPTIONAL REPRESSOR SDPR"/>
    <property type="match status" value="1"/>
</dbReference>
<accession>A0A1T5IP51</accession>
<keyword evidence="6" id="KW-1185">Reference proteome</keyword>
<keyword evidence="1" id="KW-0805">Transcription regulation</keyword>
<name>A0A1T5IP51_9MICO</name>
<dbReference type="Pfam" id="PF12840">
    <property type="entry name" value="HTH_20"/>
    <property type="match status" value="1"/>
</dbReference>